<dbReference type="SUPFAM" id="SSF57667">
    <property type="entry name" value="beta-beta-alpha zinc fingers"/>
    <property type="match status" value="4"/>
</dbReference>
<dbReference type="SMART" id="SM00355">
    <property type="entry name" value="ZnF_C2H2"/>
    <property type="match status" value="11"/>
</dbReference>
<dbReference type="InterPro" id="IPR036236">
    <property type="entry name" value="Znf_C2H2_sf"/>
</dbReference>
<dbReference type="EMBL" id="CADEBC010000507">
    <property type="protein sequence ID" value="CAB3241016.1"/>
    <property type="molecule type" value="Genomic_DNA"/>
</dbReference>
<dbReference type="Proteomes" id="UP000494106">
    <property type="component" value="Unassembled WGS sequence"/>
</dbReference>
<proteinExistence type="predicted"/>
<gene>
    <name evidence="8" type="ORF">APLA_LOCUS8449</name>
</gene>
<comment type="caution">
    <text evidence="8">The sequence shown here is derived from an EMBL/GenBank/DDBJ whole genome shotgun (WGS) entry which is preliminary data.</text>
</comment>
<keyword evidence="9" id="KW-1185">Reference proteome</keyword>
<feature type="domain" description="C2H2-type" evidence="7">
    <location>
        <begin position="355"/>
        <end position="383"/>
    </location>
</feature>
<evidence type="ECO:0000256" key="4">
    <source>
        <dbReference type="ARBA" id="ARBA00022833"/>
    </source>
</evidence>
<reference evidence="8 9" key="1">
    <citation type="submission" date="2020-04" db="EMBL/GenBank/DDBJ databases">
        <authorList>
            <person name="Wallbank WR R."/>
            <person name="Pardo Diaz C."/>
            <person name="Kozak K."/>
            <person name="Martin S."/>
            <person name="Jiggins C."/>
            <person name="Moest M."/>
            <person name="Warren A I."/>
            <person name="Byers J.R.P. K."/>
            <person name="Montejo-Kovacevich G."/>
            <person name="Yen C E."/>
        </authorList>
    </citation>
    <scope>NUCLEOTIDE SEQUENCE [LARGE SCALE GENOMIC DNA]</scope>
</reference>
<evidence type="ECO:0000256" key="3">
    <source>
        <dbReference type="ARBA" id="ARBA00022771"/>
    </source>
</evidence>
<accession>A0A8S0ZZW2</accession>
<dbReference type="Gene3D" id="3.30.160.60">
    <property type="entry name" value="Classic Zinc Finger"/>
    <property type="match status" value="6"/>
</dbReference>
<sequence>MESYYLVSNHTEDEFIQNGTRLDKICICCSSQNGYFINISTCKHTTFLRNIDKIKFKLQDAYVCFLCHTMLKKIEAFQQQIEETNTILTDRAYNMQINKIHKLHRSTINITDSTQLSQLAEVDDFEVKPEVYDIEVIEEDTDLHTEIKVERDSSDSEQKIRSPTKKKKKTKTGSTSKYEGKIRAVLLTLEELSEERQSMATQEKYVKLPYKCEDCIVGFDHELTWKAHLEQRHKMHKGSFRCDICKSVLNSKSSYNEHTKRHIRRLECMACGKRYNHIQSAIQHYDEKHMPAGSSLQRAFECHCGFSTTVNRTFRYHQDKHKKKQQCTICGNTFVNTNTLKIHMFTVHQQSSRVYRCDACDKTYRAKSGLTSHLRSAHADAPRAYCAPCRTHYTSFYALQAHLNTHSRHITDTDKKFTCDECGAKFVKKCSLQVHINWEHLKLNTHRCPTCSKVFKSASAVRRHVSYVHNKERLPRNKICHYCGRGFTTQTILQSHLRTHTGERPLQCQHCRATFAHSGALYTHIKLKHIRNNK</sequence>
<feature type="domain" description="C2H2-type" evidence="7">
    <location>
        <begin position="446"/>
        <end position="474"/>
    </location>
</feature>
<feature type="compositionally biased region" description="Basic and acidic residues" evidence="6">
    <location>
        <begin position="149"/>
        <end position="160"/>
    </location>
</feature>
<dbReference type="OrthoDB" id="3565419at2759"/>
<organism evidence="8 9">
    <name type="scientific">Arctia plantaginis</name>
    <name type="common">Wood tiger moth</name>
    <name type="synonym">Phalaena plantaginis</name>
    <dbReference type="NCBI Taxonomy" id="874455"/>
    <lineage>
        <taxon>Eukaryota</taxon>
        <taxon>Metazoa</taxon>
        <taxon>Ecdysozoa</taxon>
        <taxon>Arthropoda</taxon>
        <taxon>Hexapoda</taxon>
        <taxon>Insecta</taxon>
        <taxon>Pterygota</taxon>
        <taxon>Neoptera</taxon>
        <taxon>Endopterygota</taxon>
        <taxon>Lepidoptera</taxon>
        <taxon>Glossata</taxon>
        <taxon>Ditrysia</taxon>
        <taxon>Noctuoidea</taxon>
        <taxon>Erebidae</taxon>
        <taxon>Arctiinae</taxon>
        <taxon>Arctia</taxon>
    </lineage>
</organism>
<name>A0A8S0ZZW2_ARCPL</name>
<protein>
    <recommendedName>
        <fullName evidence="7">C2H2-type domain-containing protein</fullName>
    </recommendedName>
</protein>
<dbReference type="Pfam" id="PF00096">
    <property type="entry name" value="zf-C2H2"/>
    <property type="match status" value="5"/>
</dbReference>
<evidence type="ECO:0000256" key="6">
    <source>
        <dbReference type="SAM" id="MobiDB-lite"/>
    </source>
</evidence>
<evidence type="ECO:0000259" key="7">
    <source>
        <dbReference type="PROSITE" id="PS50157"/>
    </source>
</evidence>
<evidence type="ECO:0000313" key="9">
    <source>
        <dbReference type="Proteomes" id="UP000494106"/>
    </source>
</evidence>
<keyword evidence="2" id="KW-0677">Repeat</keyword>
<dbReference type="PROSITE" id="PS00028">
    <property type="entry name" value="ZINC_FINGER_C2H2_1"/>
    <property type="match status" value="9"/>
</dbReference>
<evidence type="ECO:0000256" key="2">
    <source>
        <dbReference type="ARBA" id="ARBA00022737"/>
    </source>
</evidence>
<feature type="domain" description="C2H2-type" evidence="7">
    <location>
        <begin position="478"/>
        <end position="505"/>
    </location>
</feature>
<keyword evidence="4" id="KW-0862">Zinc</keyword>
<evidence type="ECO:0000313" key="8">
    <source>
        <dbReference type="EMBL" id="CAB3241016.1"/>
    </source>
</evidence>
<dbReference type="Pfam" id="PF12874">
    <property type="entry name" value="zf-met"/>
    <property type="match status" value="1"/>
</dbReference>
<dbReference type="PANTHER" id="PTHR24379:SF121">
    <property type="entry name" value="C2H2-TYPE DOMAIN-CONTAINING PROTEIN"/>
    <property type="match status" value="1"/>
</dbReference>
<dbReference type="GO" id="GO:0008270">
    <property type="term" value="F:zinc ion binding"/>
    <property type="evidence" value="ECO:0007669"/>
    <property type="project" value="UniProtKB-KW"/>
</dbReference>
<feature type="region of interest" description="Disordered" evidence="6">
    <location>
        <begin position="149"/>
        <end position="175"/>
    </location>
</feature>
<feature type="domain" description="C2H2-type" evidence="7">
    <location>
        <begin position="325"/>
        <end position="353"/>
    </location>
</feature>
<keyword evidence="3 5" id="KW-0863">Zinc-finger</keyword>
<evidence type="ECO:0000256" key="1">
    <source>
        <dbReference type="ARBA" id="ARBA00022723"/>
    </source>
</evidence>
<dbReference type="PROSITE" id="PS50157">
    <property type="entry name" value="ZINC_FINGER_C2H2_2"/>
    <property type="match status" value="6"/>
</dbReference>
<keyword evidence="1" id="KW-0479">Metal-binding</keyword>
<dbReference type="PANTHER" id="PTHR24379">
    <property type="entry name" value="KRAB AND ZINC FINGER DOMAIN-CONTAINING"/>
    <property type="match status" value="1"/>
</dbReference>
<feature type="domain" description="C2H2-type" evidence="7">
    <location>
        <begin position="417"/>
        <end position="445"/>
    </location>
</feature>
<evidence type="ECO:0000256" key="5">
    <source>
        <dbReference type="PROSITE-ProRule" id="PRU00042"/>
    </source>
</evidence>
<dbReference type="AlphaFoldDB" id="A0A8S0ZZW2"/>
<dbReference type="InterPro" id="IPR013087">
    <property type="entry name" value="Znf_C2H2_type"/>
</dbReference>
<feature type="domain" description="C2H2-type" evidence="7">
    <location>
        <begin position="506"/>
        <end position="534"/>
    </location>
</feature>
<feature type="compositionally biased region" description="Basic residues" evidence="6">
    <location>
        <begin position="162"/>
        <end position="171"/>
    </location>
</feature>